<dbReference type="InterPro" id="IPR010690">
    <property type="entry name" value="YqfD"/>
</dbReference>
<comment type="caution">
    <text evidence="3">The sequence shown here is derived from an EMBL/GenBank/DDBJ whole genome shotgun (WGS) entry which is preliminary data.</text>
</comment>
<reference evidence="3" key="2">
    <citation type="submission" date="2021-04" db="EMBL/GenBank/DDBJ databases">
        <authorList>
            <person name="Gilroy R."/>
        </authorList>
    </citation>
    <scope>NUCLEOTIDE SEQUENCE</scope>
    <source>
        <strain evidence="3">ChiSjej1B19-8411</strain>
    </source>
</reference>
<evidence type="ECO:0000256" key="2">
    <source>
        <dbReference type="SAM" id="Phobius"/>
    </source>
</evidence>
<dbReference type="EMBL" id="DXEX01000134">
    <property type="protein sequence ID" value="HIX59252.1"/>
    <property type="molecule type" value="Genomic_DNA"/>
</dbReference>
<protein>
    <submittedName>
        <fullName evidence="3">Sporulation protein YqfD</fullName>
    </submittedName>
</protein>
<evidence type="ECO:0000256" key="1">
    <source>
        <dbReference type="SAM" id="MobiDB-lite"/>
    </source>
</evidence>
<organism evidence="3 4">
    <name type="scientific">Candidatus Blautia gallistercoris</name>
    <dbReference type="NCBI Taxonomy" id="2838490"/>
    <lineage>
        <taxon>Bacteria</taxon>
        <taxon>Bacillati</taxon>
        <taxon>Bacillota</taxon>
        <taxon>Clostridia</taxon>
        <taxon>Lachnospirales</taxon>
        <taxon>Lachnospiraceae</taxon>
        <taxon>Blautia</taxon>
    </lineage>
</organism>
<dbReference type="Proteomes" id="UP000886817">
    <property type="component" value="Unassembled WGS sequence"/>
</dbReference>
<reference evidence="3" key="1">
    <citation type="journal article" date="2021" name="PeerJ">
        <title>Extensive microbial diversity within the chicken gut microbiome revealed by metagenomics and culture.</title>
        <authorList>
            <person name="Gilroy R."/>
            <person name="Ravi A."/>
            <person name="Getino M."/>
            <person name="Pursley I."/>
            <person name="Horton D.L."/>
            <person name="Alikhan N.F."/>
            <person name="Baker D."/>
            <person name="Gharbi K."/>
            <person name="Hall N."/>
            <person name="Watson M."/>
            <person name="Adriaenssens E.M."/>
            <person name="Foster-Nyarko E."/>
            <person name="Jarju S."/>
            <person name="Secka A."/>
            <person name="Antonio M."/>
            <person name="Oren A."/>
            <person name="Chaudhuri R.R."/>
            <person name="La Ragione R."/>
            <person name="Hildebrand F."/>
            <person name="Pallen M.J."/>
        </authorList>
    </citation>
    <scope>NUCLEOTIDE SEQUENCE</scope>
    <source>
        <strain evidence="3">ChiSjej1B19-8411</strain>
    </source>
</reference>
<evidence type="ECO:0000313" key="3">
    <source>
        <dbReference type="EMBL" id="HIX59252.1"/>
    </source>
</evidence>
<evidence type="ECO:0000313" key="4">
    <source>
        <dbReference type="Proteomes" id="UP000886817"/>
    </source>
</evidence>
<accession>A0A9D1WJE4</accession>
<feature type="region of interest" description="Disordered" evidence="1">
    <location>
        <begin position="397"/>
        <end position="427"/>
    </location>
</feature>
<name>A0A9D1WJE4_9FIRM</name>
<dbReference type="Pfam" id="PF06898">
    <property type="entry name" value="YqfD"/>
    <property type="match status" value="1"/>
</dbReference>
<keyword evidence="2" id="KW-1133">Transmembrane helix</keyword>
<gene>
    <name evidence="3" type="primary">yqfD</name>
    <name evidence="3" type="ORF">IAA45_05995</name>
</gene>
<feature type="transmembrane region" description="Helical" evidence="2">
    <location>
        <begin position="88"/>
        <end position="108"/>
    </location>
</feature>
<keyword evidence="2" id="KW-0812">Transmembrane</keyword>
<dbReference type="AlphaFoldDB" id="A0A9D1WJE4"/>
<sequence>MKSAVSYLKGYVTICFRSEKPERFLNLCAHHGILIEDLVQTDDGCHCRIPAGDFKKLKSICRKTHTKVRITGKYGLPFFFYRNKKRKAFFIGIFLALGLIGFLSTRVWNIHIEGNYSNSTQVILRFLEEKEIRHGIAKKDVNCAQIAAWIRKEYTDVTWVSARLLGTRLLITIQENDITAGQMEKASPAPCDLVAEKSGQIVQMITRQGIPAVGVGAEVKKGETLVKGQIPIVNDAQEIIRYEYVCADADVYLSYRVQYKETFPLRYQKRVYTGNTRTQYYVQILNHRISLGIPFTGFETYDSVSSSHLVYLTENFRLPVSYGKTTEMEYGLREEFLTREEAFVRADRKLNTYLEQLLEDGVQIYQNTIETTVTDSECVTSGSLLLVENAVEEKGLTDLEQPQITAVPEESQPSWNTADAVEEQKNR</sequence>
<proteinExistence type="predicted"/>
<dbReference type="NCBIfam" id="TIGR02876">
    <property type="entry name" value="spore_yqfD"/>
    <property type="match status" value="1"/>
</dbReference>
<keyword evidence="2" id="KW-0472">Membrane</keyword>